<sequence length="72" mass="8232">MTTDEIKKETINWLSDMGNSDQVEFSNKLALVYEAYNKLLGSDAKQLLEEIQKSEAWAICINDDIDSVFNIM</sequence>
<dbReference type="RefSeq" id="WP_015541045.1">
    <property type="nucleotide sequence ID" value="NZ_CABJFK010000019.1"/>
</dbReference>
<dbReference type="EMBL" id="QSKF01000019">
    <property type="protein sequence ID" value="RHE36759.1"/>
    <property type="molecule type" value="Genomic_DNA"/>
</dbReference>
<accession>A0A414J0D7</accession>
<comment type="caution">
    <text evidence="1">The sequence shown here is derived from an EMBL/GenBank/DDBJ whole genome shotgun (WGS) entry which is preliminary data.</text>
</comment>
<dbReference type="Proteomes" id="UP000283745">
    <property type="component" value="Unassembled WGS sequence"/>
</dbReference>
<evidence type="ECO:0000313" key="2">
    <source>
        <dbReference type="Proteomes" id="UP000283745"/>
    </source>
</evidence>
<organism evidence="1 2">
    <name type="scientific">Blautia obeum</name>
    <dbReference type="NCBI Taxonomy" id="40520"/>
    <lineage>
        <taxon>Bacteria</taxon>
        <taxon>Bacillati</taxon>
        <taxon>Bacillota</taxon>
        <taxon>Clostridia</taxon>
        <taxon>Lachnospirales</taxon>
        <taxon>Lachnospiraceae</taxon>
        <taxon>Blautia</taxon>
    </lineage>
</organism>
<name>A0A414J0D7_9FIRM</name>
<gene>
    <name evidence="1" type="ORF">DW740_16465</name>
</gene>
<protein>
    <submittedName>
        <fullName evidence="1">Uncharacterized protein</fullName>
    </submittedName>
</protein>
<evidence type="ECO:0000313" key="1">
    <source>
        <dbReference type="EMBL" id="RHE36759.1"/>
    </source>
</evidence>
<dbReference type="AlphaFoldDB" id="A0A414J0D7"/>
<reference evidence="1 2" key="1">
    <citation type="submission" date="2018-08" db="EMBL/GenBank/DDBJ databases">
        <title>A genome reference for cultivated species of the human gut microbiota.</title>
        <authorList>
            <person name="Zou Y."/>
            <person name="Xue W."/>
            <person name="Luo G."/>
        </authorList>
    </citation>
    <scope>NUCLEOTIDE SEQUENCE [LARGE SCALE GENOMIC DNA]</scope>
    <source>
        <strain evidence="1 2">AM28-23</strain>
    </source>
</reference>
<proteinExistence type="predicted"/>